<feature type="region of interest" description="Disordered" evidence="1">
    <location>
        <begin position="497"/>
        <end position="537"/>
    </location>
</feature>
<name>S3CPS6_OPHP1</name>
<dbReference type="VEuPathDB" id="FungiDB:F503_04165"/>
<feature type="region of interest" description="Disordered" evidence="1">
    <location>
        <begin position="362"/>
        <end position="454"/>
    </location>
</feature>
<feature type="compositionally biased region" description="Pro residues" evidence="1">
    <location>
        <begin position="128"/>
        <end position="143"/>
    </location>
</feature>
<feature type="compositionally biased region" description="Basic and acidic residues" evidence="1">
    <location>
        <begin position="1"/>
        <end position="19"/>
    </location>
</feature>
<dbReference type="eggNOG" id="ENOG502RAQ3">
    <property type="taxonomic scope" value="Eukaryota"/>
</dbReference>
<evidence type="ECO:0000313" key="2">
    <source>
        <dbReference type="EMBL" id="EPE08578.1"/>
    </source>
</evidence>
<feature type="compositionally biased region" description="Low complexity" evidence="1">
    <location>
        <begin position="502"/>
        <end position="512"/>
    </location>
</feature>
<dbReference type="OMA" id="EWEIREV"/>
<proteinExistence type="predicted"/>
<dbReference type="STRING" id="1262450.S3CPS6"/>
<gene>
    <name evidence="2" type="ORF">F503_04165</name>
</gene>
<dbReference type="OrthoDB" id="5362630at2759"/>
<feature type="compositionally biased region" description="Pro residues" evidence="1">
    <location>
        <begin position="314"/>
        <end position="325"/>
    </location>
</feature>
<dbReference type="EMBL" id="KE148148">
    <property type="protein sequence ID" value="EPE08578.1"/>
    <property type="molecule type" value="Genomic_DNA"/>
</dbReference>
<dbReference type="Proteomes" id="UP000016923">
    <property type="component" value="Unassembled WGS sequence"/>
</dbReference>
<dbReference type="PANTHER" id="PTHR35392">
    <property type="entry name" value="ZN(II)2CYS6 TRANSCRIPTION FACTOR (EUROFUNG)-RELATED-RELATED"/>
    <property type="match status" value="1"/>
</dbReference>
<dbReference type="InterPro" id="IPR052973">
    <property type="entry name" value="Fungal_sec-metab_reg_TF"/>
</dbReference>
<sequence>MLLDTTHRRGLDTEPRDDYQALGRSFSNMDRVAPAATSRDRPSGQDAPYHHDAAGYQRQPHPYDPPHVGNTGSSSSSQNGRPEFMNPAESRPASFDSDGHHSNKKPRLDTDRSGQHRPQYEGSYASHRPPPPGSSSAGPPPSTHPYRGPGDYGSNPSAPPRQTAQRPLAPRPTESTSLPRFSVPIMDPSPSYSSPAQHSQGSYQAPSSSYPSRSEMQNSSFPSPPLISPLNGSPYSRRESTFSGGVPAVPSPSSSHSSARDDGRANQYSVHGQNHGAQYFASAPPTHGPPHGLPHGPPPSHGPPFNYNGHAPTGPVPSQVPPMQQPHPADGHARERQYPYHDVPYSGGPMQFQFSQPYNTFHHHGHVPHEQYANQHGPEHVEPMEDEEGVPGWEPEIKPKDIQPEKSKGDSTQESSDSAPVKEQAPESTTAPESSASLPTSAQSSPPAPSRAAPLHDILHPVNQTPSLRAAEIPVRPAIEPHAVPVIVPPPVEEAENLDQYSESGSPESGSPKGDKPERRQRGTFTQEQRDETSQTRTYGACLRCKSQRVRCIPSPLGPYDMCMTCEQVSRNSKKVLHSIRCVRWRLTAMTTYRSGGLELTKRWEGTEVHNVGDWVSDDIKEIDMKLYYSSHMHRYDLCDTPVKLRIREFAPQPDDVLTRKWSKRVVDESGTPKIEKKVATLPAFALADVDEAEKALDSYFKTNTINAMYDATRHSVPIIREHYHAAIRHYHSFPDGDFEKTFLEKFFRLWFYTRSSYISGGDKLGCKPINDPDYPLGSRISVPRMITAQCDSIMVTKFLKPLSQDLILELEKIFRTGNPDNWFTLYICTFMLLGEVSFSSQDRRRHGTDNWITDTPYSLYEFVSDLQFGGNILLCYWHYYRTMDPMDSGWDIFCQVIEPPLSAREKIESAKGKGKKKVHVTQDQRQLVMAHWPKMVELAEILSTVHHNKSFEHPLYFVSQMYMREWEIREVFSYTPPGYLNKTKLEK</sequence>
<dbReference type="PANTHER" id="PTHR35392:SF3">
    <property type="entry name" value="ZN(2)-C6 FUNGAL-TYPE DOMAIN-CONTAINING PROTEIN"/>
    <property type="match status" value="1"/>
</dbReference>
<feature type="compositionally biased region" description="Low complexity" evidence="1">
    <location>
        <begin position="243"/>
        <end position="257"/>
    </location>
</feature>
<reference evidence="2 3" key="1">
    <citation type="journal article" date="2013" name="BMC Genomics">
        <title>The genome and transcriptome of the pine saprophyte Ophiostoma piceae, and a comparison with the bark beetle-associated pine pathogen Grosmannia clavigera.</title>
        <authorList>
            <person name="Haridas S."/>
            <person name="Wang Y."/>
            <person name="Lim L."/>
            <person name="Massoumi Alamouti S."/>
            <person name="Jackman S."/>
            <person name="Docking R."/>
            <person name="Robertson G."/>
            <person name="Birol I."/>
            <person name="Bohlmann J."/>
            <person name="Breuil C."/>
        </authorList>
    </citation>
    <scope>NUCLEOTIDE SEQUENCE [LARGE SCALE GENOMIC DNA]</scope>
    <source>
        <strain evidence="2 3">UAMH 11346</strain>
    </source>
</reference>
<feature type="region of interest" description="Disordered" evidence="1">
    <location>
        <begin position="1"/>
        <end position="334"/>
    </location>
</feature>
<feature type="compositionally biased region" description="Low complexity" evidence="1">
    <location>
        <begin position="434"/>
        <end position="453"/>
    </location>
</feature>
<feature type="compositionally biased region" description="Basic and acidic residues" evidence="1">
    <location>
        <begin position="97"/>
        <end position="114"/>
    </location>
</feature>
<evidence type="ECO:0000313" key="3">
    <source>
        <dbReference type="Proteomes" id="UP000016923"/>
    </source>
</evidence>
<feature type="compositionally biased region" description="Polar residues" evidence="1">
    <location>
        <begin position="190"/>
        <end position="218"/>
    </location>
</feature>
<feature type="compositionally biased region" description="Polar residues" evidence="1">
    <location>
        <begin position="154"/>
        <end position="165"/>
    </location>
</feature>
<organism evidence="2 3">
    <name type="scientific">Ophiostoma piceae (strain UAMH 11346)</name>
    <name type="common">Sap stain fungus</name>
    <dbReference type="NCBI Taxonomy" id="1262450"/>
    <lineage>
        <taxon>Eukaryota</taxon>
        <taxon>Fungi</taxon>
        <taxon>Dikarya</taxon>
        <taxon>Ascomycota</taxon>
        <taxon>Pezizomycotina</taxon>
        <taxon>Sordariomycetes</taxon>
        <taxon>Sordariomycetidae</taxon>
        <taxon>Ophiostomatales</taxon>
        <taxon>Ophiostomataceae</taxon>
        <taxon>Ophiostoma</taxon>
    </lineage>
</organism>
<feature type="compositionally biased region" description="Basic and acidic residues" evidence="1">
    <location>
        <begin position="395"/>
        <end position="411"/>
    </location>
</feature>
<dbReference type="HOGENOM" id="CLU_302078_0_0_1"/>
<accession>S3CPS6</accession>
<dbReference type="AlphaFoldDB" id="S3CPS6"/>
<feature type="compositionally biased region" description="Polar residues" evidence="1">
    <location>
        <begin position="266"/>
        <end position="276"/>
    </location>
</feature>
<feature type="compositionally biased region" description="Basic and acidic residues" evidence="1">
    <location>
        <begin position="38"/>
        <end position="53"/>
    </location>
</feature>
<protein>
    <submittedName>
        <fullName evidence="2">Tetratricopeptide repeat domain containing protein</fullName>
    </submittedName>
</protein>
<keyword evidence="3" id="KW-1185">Reference proteome</keyword>
<feature type="compositionally biased region" description="Pro residues" evidence="1">
    <location>
        <begin position="286"/>
        <end position="302"/>
    </location>
</feature>
<evidence type="ECO:0000256" key="1">
    <source>
        <dbReference type="SAM" id="MobiDB-lite"/>
    </source>
</evidence>